<name>A0A915KSY5_ROMCU</name>
<reference evidence="2" key="1">
    <citation type="submission" date="2022-11" db="UniProtKB">
        <authorList>
            <consortium name="WormBaseParasite"/>
        </authorList>
    </citation>
    <scope>IDENTIFICATION</scope>
</reference>
<proteinExistence type="predicted"/>
<keyword evidence="1" id="KW-1185">Reference proteome</keyword>
<sequence length="59" mass="6597">MNIRFAPKRVVNSVGIFAANMETMATVIRVTWASSHLTMDSRAARQQRNISKAYILGKS</sequence>
<organism evidence="1 2">
    <name type="scientific">Romanomermis culicivorax</name>
    <name type="common">Nematode worm</name>
    <dbReference type="NCBI Taxonomy" id="13658"/>
    <lineage>
        <taxon>Eukaryota</taxon>
        <taxon>Metazoa</taxon>
        <taxon>Ecdysozoa</taxon>
        <taxon>Nematoda</taxon>
        <taxon>Enoplea</taxon>
        <taxon>Dorylaimia</taxon>
        <taxon>Mermithida</taxon>
        <taxon>Mermithoidea</taxon>
        <taxon>Mermithidae</taxon>
        <taxon>Romanomermis</taxon>
    </lineage>
</organism>
<accession>A0A915KSY5</accession>
<protein>
    <submittedName>
        <fullName evidence="2">Uncharacterized protein</fullName>
    </submittedName>
</protein>
<evidence type="ECO:0000313" key="2">
    <source>
        <dbReference type="WBParaSite" id="nRc.2.0.1.t40743-RA"/>
    </source>
</evidence>
<dbReference type="WBParaSite" id="nRc.2.0.1.t40743-RA">
    <property type="protein sequence ID" value="nRc.2.0.1.t40743-RA"/>
    <property type="gene ID" value="nRc.2.0.1.g40743"/>
</dbReference>
<evidence type="ECO:0000313" key="1">
    <source>
        <dbReference type="Proteomes" id="UP000887565"/>
    </source>
</evidence>
<dbReference type="AlphaFoldDB" id="A0A915KSY5"/>
<dbReference type="Proteomes" id="UP000887565">
    <property type="component" value="Unplaced"/>
</dbReference>